<proteinExistence type="predicted"/>
<organism evidence="1">
    <name type="scientific">uncultured Coleofasciculus sp</name>
    <dbReference type="NCBI Taxonomy" id="1267456"/>
    <lineage>
        <taxon>Bacteria</taxon>
        <taxon>Bacillati</taxon>
        <taxon>Cyanobacteriota</taxon>
        <taxon>Cyanophyceae</taxon>
        <taxon>Coleofasciculales</taxon>
        <taxon>Coleofasciculaceae</taxon>
        <taxon>Coleofasciculus</taxon>
        <taxon>environmental samples</taxon>
    </lineage>
</organism>
<reference evidence="1" key="1">
    <citation type="submission" date="2020-02" db="EMBL/GenBank/DDBJ databases">
        <authorList>
            <person name="Meier V. D."/>
        </authorList>
    </citation>
    <scope>NUCLEOTIDE SEQUENCE</scope>
    <source>
        <strain evidence="1">AVDCRST_MAG92</strain>
    </source>
</reference>
<dbReference type="AlphaFoldDB" id="A0A6J4HDH6"/>
<accession>A0A6J4HDH6</accession>
<dbReference type="EMBL" id="CADCTM010000085">
    <property type="protein sequence ID" value="CAA9221697.1"/>
    <property type="molecule type" value="Genomic_DNA"/>
</dbReference>
<gene>
    <name evidence="1" type="ORF">AVDCRST_MAG92-598</name>
</gene>
<name>A0A6J4HDH6_9CYAN</name>
<sequence length="43" mass="4526">MITIGRESESYQLGSSLQLISCTVSGWAGGTIPPEKSLMAVLN</sequence>
<protein>
    <submittedName>
        <fullName evidence="1">Uncharacterized protein</fullName>
    </submittedName>
</protein>
<evidence type="ECO:0000313" key="1">
    <source>
        <dbReference type="EMBL" id="CAA9221697.1"/>
    </source>
</evidence>